<evidence type="ECO:0000256" key="5">
    <source>
        <dbReference type="ARBA" id="ARBA00012866"/>
    </source>
</evidence>
<comment type="similarity">
    <text evidence="4">Belongs to the acyltransferase PapA5 family.</text>
</comment>
<dbReference type="Proteomes" id="UP000032049">
    <property type="component" value="Unassembled WGS sequence"/>
</dbReference>
<accession>A0A0D0GNL7</accession>
<comment type="caution">
    <text evidence="14">The sequence shown here is derived from an EMBL/GenBank/DDBJ whole genome shotgun (WGS) entry which is preliminary data.</text>
</comment>
<evidence type="ECO:0000256" key="4">
    <source>
        <dbReference type="ARBA" id="ARBA00006558"/>
    </source>
</evidence>
<sequence length="424" mass="48382">MKRKLIIGERIMYVDALTPVNCIFTVNIRGVIAPETLHAALRKIQQKHPLLQMQIDDKQTGGPYFILNENIGEIPVRVIERKGEDDWLNESKAEWNKLFDGENEPLARVVWLKDAEVSDILLVLPHCICDGSTLVTLLQELLFLLDQPDLQLTPYKSFSSVKELLTPAFSISQAKILKARMFSLLGKAFFLFKPTSRKVAAGNNYVLHWTLSPEQTIELLEQSKAEGTTVHAMLCIAVMKAFQQVRGVKAHGKVICPVDIRQFVPEIKSDTMFAFAPIVELETDKKTELDFWTRARNLKADLTAKVQELKVEEMLWMSEYFHSVVTRMVKFLKATDGTHDVTLSNMGKLRIKENYHNFEVMAIHSPTVAFPWRNPNTMVACTFKNRMDFTFMSNETFLTEKEAGQIKAEAMNLLFENLKQLSVA</sequence>
<dbReference type="Pfam" id="PF16911">
    <property type="entry name" value="PapA_C"/>
    <property type="match status" value="1"/>
</dbReference>
<evidence type="ECO:0000256" key="10">
    <source>
        <dbReference type="ARBA" id="ARBA00032317"/>
    </source>
</evidence>
<keyword evidence="7" id="KW-0808">Transferase</keyword>
<evidence type="ECO:0000259" key="12">
    <source>
        <dbReference type="Pfam" id="PF00668"/>
    </source>
</evidence>
<dbReference type="InterPro" id="IPR023213">
    <property type="entry name" value="CAT-like_dom_sf"/>
</dbReference>
<dbReference type="InterPro" id="IPR001242">
    <property type="entry name" value="Condensation_dom"/>
</dbReference>
<dbReference type="STRING" id="1503925.TH53_01540"/>
<keyword evidence="8" id="KW-0012">Acyltransferase</keyword>
<name>A0A0D0GNL7_9SPHI</name>
<feature type="domain" description="Phthiocerol/phthiodiolone dimycocerosyl transferase C-terminal" evidence="13">
    <location>
        <begin position="209"/>
        <end position="350"/>
    </location>
</feature>
<keyword evidence="15" id="KW-1185">Reference proteome</keyword>
<dbReference type="RefSeq" id="WP_041877695.1">
    <property type="nucleotide sequence ID" value="NZ_CP157278.1"/>
</dbReference>
<dbReference type="Gene3D" id="3.30.559.10">
    <property type="entry name" value="Chloramphenicol acetyltransferase-like domain"/>
    <property type="match status" value="1"/>
</dbReference>
<evidence type="ECO:0000256" key="8">
    <source>
        <dbReference type="ARBA" id="ARBA00023315"/>
    </source>
</evidence>
<dbReference type="Gene3D" id="3.30.559.30">
    <property type="entry name" value="Nonribosomal peptide synthetase, condensation domain"/>
    <property type="match status" value="1"/>
</dbReference>
<evidence type="ECO:0000256" key="3">
    <source>
        <dbReference type="ARBA" id="ARBA00001907"/>
    </source>
</evidence>
<evidence type="ECO:0000313" key="14">
    <source>
        <dbReference type="EMBL" id="KIO78797.1"/>
    </source>
</evidence>
<dbReference type="PANTHER" id="PTHR28037">
    <property type="entry name" value="ALCOHOL O-ACETYLTRANSFERASE 1-RELATED"/>
    <property type="match status" value="1"/>
</dbReference>
<evidence type="ECO:0000256" key="6">
    <source>
        <dbReference type="ARBA" id="ARBA00013449"/>
    </source>
</evidence>
<organism evidence="14 15">
    <name type="scientific">Pedobacter lusitanus</name>
    <dbReference type="NCBI Taxonomy" id="1503925"/>
    <lineage>
        <taxon>Bacteria</taxon>
        <taxon>Pseudomonadati</taxon>
        <taxon>Bacteroidota</taxon>
        <taxon>Sphingobacteriia</taxon>
        <taxon>Sphingobacteriales</taxon>
        <taxon>Sphingobacteriaceae</taxon>
        <taxon>Pedobacter</taxon>
    </lineage>
</organism>
<dbReference type="InterPro" id="IPR031641">
    <property type="entry name" value="PapA_C"/>
</dbReference>
<dbReference type="AlphaFoldDB" id="A0A0D0GNL7"/>
<dbReference type="PANTHER" id="PTHR28037:SF1">
    <property type="entry name" value="ALCOHOL O-ACETYLTRANSFERASE 1-RELATED"/>
    <property type="match status" value="1"/>
</dbReference>
<evidence type="ECO:0000256" key="1">
    <source>
        <dbReference type="ARBA" id="ARBA00000026"/>
    </source>
</evidence>
<dbReference type="EC" id="2.3.1.282" evidence="5"/>
<dbReference type="EMBL" id="JXRA01000006">
    <property type="protein sequence ID" value="KIO78797.1"/>
    <property type="molecule type" value="Genomic_DNA"/>
</dbReference>
<dbReference type="Pfam" id="PF00668">
    <property type="entry name" value="Condensation"/>
    <property type="match status" value="1"/>
</dbReference>
<feature type="domain" description="Condensation" evidence="12">
    <location>
        <begin position="24"/>
        <end position="160"/>
    </location>
</feature>
<dbReference type="OrthoDB" id="5562587at2"/>
<reference evidence="14 15" key="1">
    <citation type="submission" date="2015-01" db="EMBL/GenBank/DDBJ databases">
        <title>Draft genome sequence of Pedobacter sp. NL19 isolated from sludge of an effluent treatment pond in an abandoned uranium mine.</title>
        <authorList>
            <person name="Santos T."/>
            <person name="Caetano T."/>
            <person name="Covas C."/>
            <person name="Cruz A."/>
            <person name="Mendo S."/>
        </authorList>
    </citation>
    <scope>NUCLEOTIDE SEQUENCE [LARGE SCALE GENOMIC DNA]</scope>
    <source>
        <strain evidence="14 15">NL19</strain>
    </source>
</reference>
<evidence type="ECO:0000259" key="13">
    <source>
        <dbReference type="Pfam" id="PF16911"/>
    </source>
</evidence>
<dbReference type="GO" id="GO:0016746">
    <property type="term" value="F:acyltransferase activity"/>
    <property type="evidence" value="ECO:0007669"/>
    <property type="project" value="UniProtKB-KW"/>
</dbReference>
<evidence type="ECO:0000256" key="9">
    <source>
        <dbReference type="ARBA" id="ARBA00030465"/>
    </source>
</evidence>
<evidence type="ECO:0000256" key="7">
    <source>
        <dbReference type="ARBA" id="ARBA00022679"/>
    </source>
</evidence>
<evidence type="ECO:0000256" key="2">
    <source>
        <dbReference type="ARBA" id="ARBA00000625"/>
    </source>
</evidence>
<protein>
    <recommendedName>
        <fullName evidence="6">Phthiocerol/phthiodiolone dimycocerosyl transferase</fullName>
        <ecNumber evidence="5">2.3.1.282</ecNumber>
    </recommendedName>
    <alternativeName>
        <fullName evidence="11">Acyltransferase PapA5</fullName>
    </alternativeName>
    <alternativeName>
        <fullName evidence="9">Phthiocerol/phthiodiolone O-acyltransferase</fullName>
    </alternativeName>
    <alternativeName>
        <fullName evidence="10">Polyketide synthase-associated protein A5</fullName>
    </alternativeName>
</protein>
<gene>
    <name evidence="14" type="ORF">TH53_01540</name>
</gene>
<dbReference type="SUPFAM" id="SSF52777">
    <property type="entry name" value="CoA-dependent acyltransferases"/>
    <property type="match status" value="2"/>
</dbReference>
<evidence type="ECO:0000256" key="11">
    <source>
        <dbReference type="ARBA" id="ARBA00033407"/>
    </source>
</evidence>
<comment type="catalytic activity">
    <reaction evidence="3">
        <text>2 a mycocerosyl-[mycocerosic acid synthase] + a phthiodiolone = a dimycocerosyl phthiodiolone + 2 holo-[mycocerosic acid synthase].</text>
        <dbReference type="EC" id="2.3.1.282"/>
    </reaction>
</comment>
<dbReference type="InterPro" id="IPR052058">
    <property type="entry name" value="Alcohol_O-acetyltransferase"/>
</dbReference>
<evidence type="ECO:0000313" key="15">
    <source>
        <dbReference type="Proteomes" id="UP000032049"/>
    </source>
</evidence>
<comment type="catalytic activity">
    <reaction evidence="1">
        <text>2 a mycocerosyl-[mycocerosic acid synthase] + a phthiocerol = a dimycocerosyl phthiocerol + 2 holo-[mycocerosic acid synthase].</text>
        <dbReference type="EC" id="2.3.1.282"/>
    </reaction>
</comment>
<comment type="catalytic activity">
    <reaction evidence="2">
        <text>2 a mycocerosyl-[mycocerosic acid synthase] + a phenolphthiocerol = a dimycocerosyl phenolphthiocerol + 2 holo-[mycocerosic acid synthase].</text>
        <dbReference type="EC" id="2.3.1.282"/>
    </reaction>
</comment>
<proteinExistence type="inferred from homology"/>